<dbReference type="PROSITE" id="PS00211">
    <property type="entry name" value="ABC_TRANSPORTER_1"/>
    <property type="match status" value="2"/>
</dbReference>
<keyword evidence="4 10" id="KW-0812">Transmembrane</keyword>
<feature type="transmembrane region" description="Helical" evidence="10">
    <location>
        <begin position="798"/>
        <end position="822"/>
    </location>
</feature>
<dbReference type="Pfam" id="PF00664">
    <property type="entry name" value="ABC_membrane"/>
    <property type="match status" value="2"/>
</dbReference>
<dbReference type="GO" id="GO:0016887">
    <property type="term" value="F:ATP hydrolysis activity"/>
    <property type="evidence" value="ECO:0007669"/>
    <property type="project" value="InterPro"/>
</dbReference>
<dbReference type="InterPro" id="IPR017871">
    <property type="entry name" value="ABC_transporter-like_CS"/>
</dbReference>
<gene>
    <name evidence="13" type="ORF">BJ875DRAFT_156993</name>
</gene>
<dbReference type="Proteomes" id="UP000824998">
    <property type="component" value="Unassembled WGS sequence"/>
</dbReference>
<feature type="transmembrane region" description="Helical" evidence="10">
    <location>
        <begin position="911"/>
        <end position="934"/>
    </location>
</feature>
<feature type="transmembrane region" description="Helical" evidence="10">
    <location>
        <begin position="111"/>
        <end position="130"/>
    </location>
</feature>
<dbReference type="GO" id="GO:0140359">
    <property type="term" value="F:ABC-type transporter activity"/>
    <property type="evidence" value="ECO:0007669"/>
    <property type="project" value="InterPro"/>
</dbReference>
<dbReference type="PANTHER" id="PTHR24221">
    <property type="entry name" value="ATP-BINDING CASSETTE SUB-FAMILY B"/>
    <property type="match status" value="1"/>
</dbReference>
<dbReference type="GO" id="GO:0016020">
    <property type="term" value="C:membrane"/>
    <property type="evidence" value="ECO:0007669"/>
    <property type="project" value="UniProtKB-SubCell"/>
</dbReference>
<dbReference type="GO" id="GO:0005524">
    <property type="term" value="F:ATP binding"/>
    <property type="evidence" value="ECO:0007669"/>
    <property type="project" value="UniProtKB-KW"/>
</dbReference>
<dbReference type="CDD" id="cd18578">
    <property type="entry name" value="ABC_6TM_Pgp_ABCB1_D2_like"/>
    <property type="match status" value="1"/>
</dbReference>
<keyword evidence="7 10" id="KW-1133">Transmembrane helix</keyword>
<dbReference type="InterPro" id="IPR027417">
    <property type="entry name" value="P-loop_NTPase"/>
</dbReference>
<dbReference type="SUPFAM" id="SSF90123">
    <property type="entry name" value="ABC transporter transmembrane region"/>
    <property type="match status" value="2"/>
</dbReference>
<organism evidence="13 14">
    <name type="scientific">Amylocarpus encephaloides</name>
    <dbReference type="NCBI Taxonomy" id="45428"/>
    <lineage>
        <taxon>Eukaryota</taxon>
        <taxon>Fungi</taxon>
        <taxon>Dikarya</taxon>
        <taxon>Ascomycota</taxon>
        <taxon>Pezizomycotina</taxon>
        <taxon>Leotiomycetes</taxon>
        <taxon>Helotiales</taxon>
        <taxon>Helotiales incertae sedis</taxon>
        <taxon>Amylocarpus</taxon>
    </lineage>
</organism>
<name>A0A9P7YQT1_9HELO</name>
<evidence type="ECO:0000256" key="8">
    <source>
        <dbReference type="ARBA" id="ARBA00023136"/>
    </source>
</evidence>
<feature type="domain" description="ABC transmembrane type-1" evidence="12">
    <location>
        <begin position="1"/>
        <end position="284"/>
    </location>
</feature>
<keyword evidence="14" id="KW-1185">Reference proteome</keyword>
<protein>
    <submittedName>
        <fullName evidence="13">ABC multidrug transporter SitT</fullName>
    </submittedName>
</protein>
<feature type="transmembrane region" description="Helical" evidence="10">
    <location>
        <begin position="726"/>
        <end position="749"/>
    </location>
</feature>
<feature type="transmembrane region" description="Helical" evidence="10">
    <location>
        <begin position="949"/>
        <end position="970"/>
    </location>
</feature>
<keyword evidence="8 10" id="KW-0472">Membrane</keyword>
<feature type="region of interest" description="Disordered" evidence="9">
    <location>
        <begin position="638"/>
        <end position="663"/>
    </location>
</feature>
<evidence type="ECO:0000256" key="1">
    <source>
        <dbReference type="ARBA" id="ARBA00004141"/>
    </source>
</evidence>
<feature type="transmembrane region" description="Helical" evidence="10">
    <location>
        <begin position="136"/>
        <end position="157"/>
    </location>
</feature>
<keyword evidence="5" id="KW-0547">Nucleotide-binding</keyword>
<dbReference type="CDD" id="cd18577">
    <property type="entry name" value="ABC_6TM_Pgp_ABCB1_D1_like"/>
    <property type="match status" value="1"/>
</dbReference>
<comment type="subcellular location">
    <subcellularLocation>
        <location evidence="1">Membrane</location>
        <topology evidence="1">Multi-pass membrane protein</topology>
    </subcellularLocation>
</comment>
<accession>A0A9P7YQT1</accession>
<dbReference type="PROSITE" id="PS50893">
    <property type="entry name" value="ABC_TRANSPORTER_2"/>
    <property type="match status" value="2"/>
</dbReference>
<evidence type="ECO:0000256" key="7">
    <source>
        <dbReference type="ARBA" id="ARBA00022989"/>
    </source>
</evidence>
<evidence type="ECO:0000313" key="14">
    <source>
        <dbReference type="Proteomes" id="UP000824998"/>
    </source>
</evidence>
<dbReference type="InterPro" id="IPR011527">
    <property type="entry name" value="ABC1_TM_dom"/>
</dbReference>
<feature type="domain" description="ABC transmembrane type-1" evidence="12">
    <location>
        <begin position="686"/>
        <end position="975"/>
    </location>
</feature>
<evidence type="ECO:0000259" key="12">
    <source>
        <dbReference type="PROSITE" id="PS50929"/>
    </source>
</evidence>
<feature type="domain" description="ABC transporter" evidence="11">
    <location>
        <begin position="320"/>
        <end position="598"/>
    </location>
</feature>
<evidence type="ECO:0000256" key="3">
    <source>
        <dbReference type="ARBA" id="ARBA00022448"/>
    </source>
</evidence>
<dbReference type="FunFam" id="1.20.1560.10:FF:000057">
    <property type="entry name" value="ABC multidrug transporter SitT"/>
    <property type="match status" value="2"/>
</dbReference>
<dbReference type="InterPro" id="IPR036640">
    <property type="entry name" value="ABC1_TM_sf"/>
</dbReference>
<feature type="transmembrane region" description="Helical" evidence="10">
    <location>
        <begin position="214"/>
        <end position="238"/>
    </location>
</feature>
<dbReference type="Gene3D" id="1.20.1560.10">
    <property type="entry name" value="ABC transporter type 1, transmembrane domain"/>
    <property type="match status" value="1"/>
</dbReference>
<proteinExistence type="inferred from homology"/>
<dbReference type="Gene3D" id="3.40.50.300">
    <property type="entry name" value="P-loop containing nucleotide triphosphate hydrolases"/>
    <property type="match status" value="2"/>
</dbReference>
<dbReference type="SMART" id="SM00382">
    <property type="entry name" value="AAA"/>
    <property type="match status" value="2"/>
</dbReference>
<feature type="compositionally biased region" description="Polar residues" evidence="9">
    <location>
        <begin position="612"/>
        <end position="622"/>
    </location>
</feature>
<feature type="transmembrane region" description="Helical" evidence="10">
    <location>
        <begin position="828"/>
        <end position="851"/>
    </location>
</feature>
<dbReference type="Pfam" id="PF00005">
    <property type="entry name" value="ABC_tran"/>
    <property type="match status" value="2"/>
</dbReference>
<dbReference type="InterPro" id="IPR039421">
    <property type="entry name" value="Type_1_exporter"/>
</dbReference>
<evidence type="ECO:0000256" key="4">
    <source>
        <dbReference type="ARBA" id="ARBA00022692"/>
    </source>
</evidence>
<evidence type="ECO:0000256" key="9">
    <source>
        <dbReference type="SAM" id="MobiDB-lite"/>
    </source>
</evidence>
<sequence>MAIIFGQLVNDLNGATCEADQAGSAQSYTTSINDKVLLLVYIAIGAFALNFIYVVTWSVVSQRLAHRLRERYFKILLSQEQSFFDKRHAGEVSSRLNSDIQAVQSGTCEKVGIFIASLSFFVTAYVIAFIKQSKLAGMLISLIPAFLLVAIVGGGFFQKFSTGMSRSIEAASSIASEALSHITVVEAFGAGPRLEKKFSGHMSNARQDGIRKGIVAAFQAGMLYFIAYSANALAFWQGSRMIANLTLGRGDGSTVGEIYTVVFIIVDACVVLGSAAPLLPLFGGASAAFQRLRHDMNHKSSIDGTSDQGAELSSETPPGIDFRDVSFAYPSRPGEPVLRNVNLSFPAGKYTAIVGPSGSGKSTIAGLICRLHDPTDGLILFHSHVLKSLNIQSLRSFISLVQQEASLLDRSILENIALGLVNSPIPSHQQLKAILLGPQLKRISVKTKTLINTAKNPEIDPAMLGLLDLVHHAAKLADADEFVSGLEKGYGTIVGSGGKLVSGGQRQRVALARALVKDPQVLILDEATASLDSASEKRIQLAIDKVATGRTVISIAHRLSTIKNADNIIVLKAGEVVEQGTYPELIAKGGLFAEMASLQAIKTPDHVDELSRSSTKNESTDVSSEKIGNDYVKNVERAERPASETVISPGERQHFSSDPTLTSNQSPLNLVKGMGPFIRPSLPWLVAALFAAVIVGCTFSASGLIFGHTVGALSPCKTTTDRILSLGRLFGGMLFMLAVVEFFANLISWSSFGIVAERLLYTVRVLSFRSLFEQNVEWHQVGDRSPSMLLSIITKDSTALGGFSGSILGTVSSILVNFLVAIILSHIIAWKIAVVCLAMVPILLGSGVMQLRALSRYEERNSIAFAESIGITVEAVNSIKTIATLSLETEVMGTYQRVLESPRKQMITASIYTNFWLAVSNSTGFFVYAFAYWWGSKLITKGEATQQQFFIVLVAMLVSAQLWGQMFTLAPEISRSRASASRILNLIQAGSSTKLGLTTEVISRQGNEKDMEALGESSSNTPSPASRGVSVSFKNVSFSYPTHPDVSILQDINIRIQPGQFCGLVGPSGAGKSTIMNLVQKMYSPSAGSIEIDGTDISDKNFRGDIAVVPQDNALFNGTIKFNVSLGARPNHEATDFEIEEACKLANIHDTIISLREKYDTECGPNGSQLSGGQRQRLTIARALVRRPRLLLLDESTSALDPESEKALQEGLERAVKAYGVTVIAITHRLHTVLKADVIFVLDGGKIIDQGRHHELLVRSESYRSNAQQQMLQ</sequence>
<evidence type="ECO:0000259" key="11">
    <source>
        <dbReference type="PROSITE" id="PS50893"/>
    </source>
</evidence>
<keyword evidence="6" id="KW-0067">ATP-binding</keyword>
<feature type="region of interest" description="Disordered" evidence="9">
    <location>
        <begin position="606"/>
        <end position="625"/>
    </location>
</feature>
<dbReference type="SUPFAM" id="SSF52540">
    <property type="entry name" value="P-loop containing nucleoside triphosphate hydrolases"/>
    <property type="match status" value="2"/>
</dbReference>
<dbReference type="PANTHER" id="PTHR24221:SF219">
    <property type="entry name" value="ABC MULTIDRUG TRANSPORTER (EUROFUNG)"/>
    <property type="match status" value="1"/>
</dbReference>
<feature type="domain" description="ABC transporter" evidence="11">
    <location>
        <begin position="1031"/>
        <end position="1269"/>
    </location>
</feature>
<evidence type="ECO:0000313" key="13">
    <source>
        <dbReference type="EMBL" id="KAG9237423.1"/>
    </source>
</evidence>
<comment type="similarity">
    <text evidence="2">Belongs to the ABC transporter superfamily. ABCB family. Multidrug resistance exporter (TC 3.A.1.201) subfamily.</text>
</comment>
<comment type="caution">
    <text evidence="13">The sequence shown here is derived from an EMBL/GenBank/DDBJ whole genome shotgun (WGS) entry which is preliminary data.</text>
</comment>
<dbReference type="FunFam" id="3.40.50.300:FF:000913">
    <property type="entry name" value="ABC multidrug transporter SitT"/>
    <property type="match status" value="1"/>
</dbReference>
<evidence type="ECO:0000256" key="2">
    <source>
        <dbReference type="ARBA" id="ARBA00007577"/>
    </source>
</evidence>
<evidence type="ECO:0000256" key="5">
    <source>
        <dbReference type="ARBA" id="ARBA00022741"/>
    </source>
</evidence>
<dbReference type="AlphaFoldDB" id="A0A9P7YQT1"/>
<feature type="transmembrane region" description="Helical" evidence="10">
    <location>
        <begin position="38"/>
        <end position="60"/>
    </location>
</feature>
<dbReference type="PROSITE" id="PS50929">
    <property type="entry name" value="ABC_TM1F"/>
    <property type="match status" value="2"/>
</dbReference>
<keyword evidence="3" id="KW-0813">Transport</keyword>
<evidence type="ECO:0000256" key="10">
    <source>
        <dbReference type="SAM" id="Phobius"/>
    </source>
</evidence>
<dbReference type="InterPro" id="IPR003593">
    <property type="entry name" value="AAA+_ATPase"/>
</dbReference>
<feature type="transmembrane region" description="Helical" evidence="10">
    <location>
        <begin position="682"/>
        <end position="706"/>
    </location>
</feature>
<evidence type="ECO:0000256" key="6">
    <source>
        <dbReference type="ARBA" id="ARBA00022840"/>
    </source>
</evidence>
<dbReference type="EMBL" id="MU251387">
    <property type="protein sequence ID" value="KAG9237423.1"/>
    <property type="molecule type" value="Genomic_DNA"/>
</dbReference>
<dbReference type="InterPro" id="IPR003439">
    <property type="entry name" value="ABC_transporter-like_ATP-bd"/>
</dbReference>
<dbReference type="OrthoDB" id="6500128at2759"/>
<reference evidence="13" key="1">
    <citation type="journal article" date="2021" name="IMA Fungus">
        <title>Genomic characterization of three marine fungi, including Emericellopsis atlantica sp. nov. with signatures of a generalist lifestyle and marine biomass degradation.</title>
        <authorList>
            <person name="Hagestad O.C."/>
            <person name="Hou L."/>
            <person name="Andersen J.H."/>
            <person name="Hansen E.H."/>
            <person name="Altermark B."/>
            <person name="Li C."/>
            <person name="Kuhnert E."/>
            <person name="Cox R.J."/>
            <person name="Crous P.W."/>
            <person name="Spatafora J.W."/>
            <person name="Lail K."/>
            <person name="Amirebrahimi M."/>
            <person name="Lipzen A."/>
            <person name="Pangilinan J."/>
            <person name="Andreopoulos W."/>
            <person name="Hayes R.D."/>
            <person name="Ng V."/>
            <person name="Grigoriev I.V."/>
            <person name="Jackson S.A."/>
            <person name="Sutton T.D.S."/>
            <person name="Dobson A.D.W."/>
            <person name="Rama T."/>
        </authorList>
    </citation>
    <scope>NUCLEOTIDE SEQUENCE</scope>
    <source>
        <strain evidence="13">TRa018bII</strain>
    </source>
</reference>